<dbReference type="GO" id="GO:0005829">
    <property type="term" value="C:cytosol"/>
    <property type="evidence" value="ECO:0007669"/>
    <property type="project" value="TreeGrafter"/>
</dbReference>
<dbReference type="SMART" id="SM00448">
    <property type="entry name" value="REC"/>
    <property type="match status" value="1"/>
</dbReference>
<dbReference type="Proteomes" id="UP000239007">
    <property type="component" value="Unassembled WGS sequence"/>
</dbReference>
<dbReference type="PROSITE" id="PS51755">
    <property type="entry name" value="OMPR_PHOB"/>
    <property type="match status" value="1"/>
</dbReference>
<evidence type="ECO:0000256" key="3">
    <source>
        <dbReference type="ARBA" id="ARBA00022553"/>
    </source>
</evidence>
<dbReference type="PANTHER" id="PTHR48111:SF47">
    <property type="entry name" value="TRANSCRIPTIONAL REGULATORY PROTEIN RSTA"/>
    <property type="match status" value="1"/>
</dbReference>
<evidence type="ECO:0000256" key="7">
    <source>
        <dbReference type="ARBA" id="ARBA00023163"/>
    </source>
</evidence>
<gene>
    <name evidence="12" type="ORF">BTO11_02725</name>
</gene>
<evidence type="ECO:0000256" key="8">
    <source>
        <dbReference type="PROSITE-ProRule" id="PRU00169"/>
    </source>
</evidence>
<dbReference type="FunFam" id="3.40.50.2300:FF:000001">
    <property type="entry name" value="DNA-binding response regulator PhoB"/>
    <property type="match status" value="1"/>
</dbReference>
<evidence type="ECO:0000259" key="11">
    <source>
        <dbReference type="PROSITE" id="PS51755"/>
    </source>
</evidence>
<dbReference type="InterPro" id="IPR001789">
    <property type="entry name" value="Sig_transdc_resp-reg_receiver"/>
</dbReference>
<dbReference type="Gene3D" id="6.10.250.690">
    <property type="match status" value="1"/>
</dbReference>
<proteinExistence type="predicted"/>
<dbReference type="AlphaFoldDB" id="A0A2S7USE4"/>
<dbReference type="CDD" id="cd00383">
    <property type="entry name" value="trans_reg_C"/>
    <property type="match status" value="1"/>
</dbReference>
<name>A0A2S7USE4_9GAMM</name>
<dbReference type="SUPFAM" id="SSF46894">
    <property type="entry name" value="C-terminal effector domain of the bipartite response regulators"/>
    <property type="match status" value="1"/>
</dbReference>
<dbReference type="SUPFAM" id="SSF52172">
    <property type="entry name" value="CheY-like"/>
    <property type="match status" value="1"/>
</dbReference>
<dbReference type="SMART" id="SM00862">
    <property type="entry name" value="Trans_reg_C"/>
    <property type="match status" value="1"/>
</dbReference>
<dbReference type="OrthoDB" id="9802426at2"/>
<comment type="caution">
    <text evidence="12">The sequence shown here is derived from an EMBL/GenBank/DDBJ whole genome shotgun (WGS) entry which is preliminary data.</text>
</comment>
<dbReference type="RefSeq" id="WP_105051136.1">
    <property type="nucleotide sequence ID" value="NZ_BMYG01000004.1"/>
</dbReference>
<evidence type="ECO:0000313" key="13">
    <source>
        <dbReference type="Proteomes" id="UP000239007"/>
    </source>
</evidence>
<keyword evidence="6 9" id="KW-0238">DNA-binding</keyword>
<comment type="subcellular location">
    <subcellularLocation>
        <location evidence="1">Cytoplasm</location>
    </subcellularLocation>
</comment>
<dbReference type="InterPro" id="IPR011006">
    <property type="entry name" value="CheY-like_superfamily"/>
</dbReference>
<accession>A0A2S7USE4</accession>
<dbReference type="InterPro" id="IPR016032">
    <property type="entry name" value="Sig_transdc_resp-reg_C-effctor"/>
</dbReference>
<keyword evidence="13" id="KW-1185">Reference proteome</keyword>
<keyword evidence="4" id="KW-0902">Two-component regulatory system</keyword>
<dbReference type="GO" id="GO:0032993">
    <property type="term" value="C:protein-DNA complex"/>
    <property type="evidence" value="ECO:0007669"/>
    <property type="project" value="TreeGrafter"/>
</dbReference>
<evidence type="ECO:0000256" key="4">
    <source>
        <dbReference type="ARBA" id="ARBA00023012"/>
    </source>
</evidence>
<dbReference type="InterPro" id="IPR036388">
    <property type="entry name" value="WH-like_DNA-bd_sf"/>
</dbReference>
<dbReference type="InterPro" id="IPR001867">
    <property type="entry name" value="OmpR/PhoB-type_DNA-bd"/>
</dbReference>
<evidence type="ECO:0000256" key="5">
    <source>
        <dbReference type="ARBA" id="ARBA00023015"/>
    </source>
</evidence>
<dbReference type="PANTHER" id="PTHR48111">
    <property type="entry name" value="REGULATOR OF RPOS"/>
    <property type="match status" value="1"/>
</dbReference>
<feature type="modified residue" description="4-aspartylphosphate" evidence="8">
    <location>
        <position position="55"/>
    </location>
</feature>
<organism evidence="12 13">
    <name type="scientific">Psychrosphaera saromensis</name>
    <dbReference type="NCBI Taxonomy" id="716813"/>
    <lineage>
        <taxon>Bacteria</taxon>
        <taxon>Pseudomonadati</taxon>
        <taxon>Pseudomonadota</taxon>
        <taxon>Gammaproteobacteria</taxon>
        <taxon>Alteromonadales</taxon>
        <taxon>Pseudoalteromonadaceae</taxon>
        <taxon>Psychrosphaera</taxon>
    </lineage>
</organism>
<protein>
    <submittedName>
        <fullName evidence="12">DNA-binding response regulator</fullName>
    </submittedName>
</protein>
<dbReference type="PROSITE" id="PS50110">
    <property type="entry name" value="RESPONSE_REGULATORY"/>
    <property type="match status" value="1"/>
</dbReference>
<dbReference type="Gene3D" id="1.10.10.10">
    <property type="entry name" value="Winged helix-like DNA-binding domain superfamily/Winged helix DNA-binding domain"/>
    <property type="match status" value="1"/>
</dbReference>
<reference evidence="12 13" key="1">
    <citation type="submission" date="2016-12" db="EMBL/GenBank/DDBJ databases">
        <title>Diversity of luminous bacteria.</title>
        <authorList>
            <person name="Yoshizawa S."/>
            <person name="Kogure K."/>
        </authorList>
    </citation>
    <scope>NUCLEOTIDE SEQUENCE [LARGE SCALE GENOMIC DNA]</scope>
    <source>
        <strain evidence="12 13">SA4-48</strain>
    </source>
</reference>
<keyword evidence="5" id="KW-0805">Transcription regulation</keyword>
<keyword evidence="3 8" id="KW-0597">Phosphoprotein</keyword>
<dbReference type="EMBL" id="MSCH01000003">
    <property type="protein sequence ID" value="PQJ52669.1"/>
    <property type="molecule type" value="Genomic_DNA"/>
</dbReference>
<keyword evidence="2" id="KW-0963">Cytoplasm</keyword>
<evidence type="ECO:0000256" key="9">
    <source>
        <dbReference type="PROSITE-ProRule" id="PRU01091"/>
    </source>
</evidence>
<keyword evidence="7" id="KW-0804">Transcription</keyword>
<dbReference type="GO" id="GO:0000156">
    <property type="term" value="F:phosphorelay response regulator activity"/>
    <property type="evidence" value="ECO:0007669"/>
    <property type="project" value="TreeGrafter"/>
</dbReference>
<dbReference type="GO" id="GO:0000976">
    <property type="term" value="F:transcription cis-regulatory region binding"/>
    <property type="evidence" value="ECO:0007669"/>
    <property type="project" value="TreeGrafter"/>
</dbReference>
<dbReference type="InterPro" id="IPR039420">
    <property type="entry name" value="WalR-like"/>
</dbReference>
<dbReference type="FunFam" id="1.10.10.10:FF:000099">
    <property type="entry name" value="Two-component system response regulator TorR"/>
    <property type="match status" value="1"/>
</dbReference>
<dbReference type="Pfam" id="PF00072">
    <property type="entry name" value="Response_reg"/>
    <property type="match status" value="1"/>
</dbReference>
<dbReference type="Gene3D" id="3.40.50.2300">
    <property type="match status" value="1"/>
</dbReference>
<evidence type="ECO:0000313" key="12">
    <source>
        <dbReference type="EMBL" id="PQJ52669.1"/>
    </source>
</evidence>
<sequence length="253" mass="28437">MENQQHILLVEDEQSLSDWIAEYLTMRGFKVTQTARGDEAVTLIQSLNPDLVLLDGMLPGMDGVDVCKTVRPEFTNAIIMITARDEEADEVLGLEMGADDFLVKPIRARALLSRIKILLHKQNQTSVDQSEEPQGNVPSNESELRFNQLIINASTRQVTLAGEQINLSTKEFDVLWLIAKNAGQVVSREQLVADLRGFEYDGFDRSIDLQVSRLRKKLNGSPTTSSADKSSDNQIDRIKTIWGKGYLFVKDVW</sequence>
<evidence type="ECO:0000256" key="2">
    <source>
        <dbReference type="ARBA" id="ARBA00022490"/>
    </source>
</evidence>
<evidence type="ECO:0000259" key="10">
    <source>
        <dbReference type="PROSITE" id="PS50110"/>
    </source>
</evidence>
<feature type="domain" description="OmpR/PhoB-type" evidence="11">
    <location>
        <begin position="141"/>
        <end position="250"/>
    </location>
</feature>
<evidence type="ECO:0000256" key="1">
    <source>
        <dbReference type="ARBA" id="ARBA00004496"/>
    </source>
</evidence>
<dbReference type="Pfam" id="PF00486">
    <property type="entry name" value="Trans_reg_C"/>
    <property type="match status" value="1"/>
</dbReference>
<dbReference type="GO" id="GO:0006355">
    <property type="term" value="P:regulation of DNA-templated transcription"/>
    <property type="evidence" value="ECO:0007669"/>
    <property type="project" value="InterPro"/>
</dbReference>
<evidence type="ECO:0000256" key="6">
    <source>
        <dbReference type="ARBA" id="ARBA00023125"/>
    </source>
</evidence>
<feature type="DNA-binding region" description="OmpR/PhoB-type" evidence="9">
    <location>
        <begin position="141"/>
        <end position="250"/>
    </location>
</feature>
<feature type="domain" description="Response regulatory" evidence="10">
    <location>
        <begin position="6"/>
        <end position="119"/>
    </location>
</feature>